<accession>A0A7G9YGH4</accession>
<dbReference type="AlphaFoldDB" id="A0A7G9YGH4"/>
<dbReference type="Gene3D" id="3.40.50.150">
    <property type="entry name" value="Vaccinia Virus protein VP39"/>
    <property type="match status" value="1"/>
</dbReference>
<reference evidence="2" key="1">
    <citation type="submission" date="2020-06" db="EMBL/GenBank/DDBJ databases">
        <title>Unique genomic features of the anaerobic methanotrophic archaea.</title>
        <authorList>
            <person name="Chadwick G.L."/>
            <person name="Skennerton C.T."/>
            <person name="Laso-Perez R."/>
            <person name="Leu A.O."/>
            <person name="Speth D.R."/>
            <person name="Yu H."/>
            <person name="Morgan-Lang C."/>
            <person name="Hatzenpichler R."/>
            <person name="Goudeau D."/>
            <person name="Malmstrom R."/>
            <person name="Brazelton W.J."/>
            <person name="Woyke T."/>
            <person name="Hallam S.J."/>
            <person name="Tyson G.W."/>
            <person name="Wegener G."/>
            <person name="Boetius A."/>
            <person name="Orphan V."/>
        </authorList>
    </citation>
    <scope>NUCLEOTIDE SEQUENCE</scope>
</reference>
<dbReference type="InterPro" id="IPR049953">
    <property type="entry name" value="Antiphage_assoc"/>
</dbReference>
<dbReference type="InterPro" id="IPR029063">
    <property type="entry name" value="SAM-dependent_MTases_sf"/>
</dbReference>
<dbReference type="Pfam" id="PF06634">
    <property type="entry name" value="DUF1156"/>
    <property type="match status" value="1"/>
</dbReference>
<gene>
    <name evidence="2" type="ORF">PLINODHC_00002</name>
</gene>
<proteinExistence type="predicted"/>
<dbReference type="InterPro" id="IPR009537">
    <property type="entry name" value="DUF1156"/>
</dbReference>
<protein>
    <recommendedName>
        <fullName evidence="1">DUF1156 domain-containing protein</fullName>
    </recommendedName>
</protein>
<feature type="domain" description="DUF1156" evidence="1">
    <location>
        <begin position="8"/>
        <end position="69"/>
    </location>
</feature>
<sequence>MTSFIETQFPVSKVSKESYKERMANYSQTLTGLGKWWGRKPLILVRSVIIGLLMPSSNNPQKDREISLKILTMDEGGLWLRKKSPIPLKDIYAHTTRREHERWFSEDSAEAKPKYKNGIGRAQKSELQKLVFFRLSYDERLKYCNRPEQVEGPSPEAWQEINAHLDTHASSIQDLVQELGERQFGHIPRVGDCFCGGGSVPFEAARIGCDAFGSDLNPVATLLTWAALNIVGGGEEVVEQVRKAQQEVYEAVDRQITEWGIEHNEQGWRADAYLYCTETVCPECGWRVPLAPSWVIGKKNNTVAVLVPDEENQRFDIRIKSGVSAEAVKVADDTGTVKNSRLACSNPNCPAHATPITISSIRGDGREVGLRLWENDDLVPRPDDVFQERLYCIRWRETCTDGQDRKQTRKHYRAPDVSDLKQEERVLALLRERFAEWQRAGYIPSRTIEEGDETSRLMRERGWTHWHHLFNPRQLLVHGLISSYICNYEDSIEIVAGMLGIGRCANWSSKLSQWLADKANEKGAQTFSNQALNTLYNYSVRPLTTLETSWYLDITNYPISTNSMVQPFNSISISSMQDVWITDPSYADAINYHELSEFFLAWCSKSLPCIFSDWYTDSKRALAIRGSDEEFRRGMVETYRNLATHMPNNGVQVVMFTHQDAAVWADLALILWSAGLRVTAAWCIATETDASGLKTGNYVQGTVLLVLRKQTSDDTIFLDEIYPQVEIEVKEQLDSMLALDDKEDPNFGDTDYQLAAYAAALRVITQYREIEDIDVQRELFRVRQKNEKNPLEAVIDNAVKVACDYLVPNGIQSYIWKHLTPEERFYLKGLEIESHGEYRNGVYQELARGFGIREYRSMQASRKANQTRLKTASEFKNRKLDNGGFGSSLVRHLLFAIYKTVQDEDTSAGRVWLHTELGQQYWNRRQEIIELLKYGTIELSSDRIGYPLPKAF</sequence>
<evidence type="ECO:0000259" key="1">
    <source>
        <dbReference type="Pfam" id="PF06634"/>
    </source>
</evidence>
<dbReference type="EMBL" id="MT631241">
    <property type="protein sequence ID" value="QNO47108.1"/>
    <property type="molecule type" value="Genomic_DNA"/>
</dbReference>
<dbReference type="SUPFAM" id="SSF53335">
    <property type="entry name" value="S-adenosyl-L-methionine-dependent methyltransferases"/>
    <property type="match status" value="1"/>
</dbReference>
<organism evidence="2">
    <name type="scientific">Candidatus Methanogaster sp. ANME-2c ERB4</name>
    <dbReference type="NCBI Taxonomy" id="2759911"/>
    <lineage>
        <taxon>Archaea</taxon>
        <taxon>Methanobacteriati</taxon>
        <taxon>Methanobacteriota</taxon>
        <taxon>Stenosarchaea group</taxon>
        <taxon>Methanomicrobia</taxon>
        <taxon>Methanosarcinales</taxon>
        <taxon>ANME-2 cluster</taxon>
        <taxon>Candidatus Methanogasteraceae</taxon>
        <taxon>Candidatus Methanogaster</taxon>
    </lineage>
</organism>
<evidence type="ECO:0000313" key="2">
    <source>
        <dbReference type="EMBL" id="QNO47108.1"/>
    </source>
</evidence>
<dbReference type="NCBIfam" id="NF042963">
    <property type="entry name" value="DUF1156_antiphage"/>
    <property type="match status" value="1"/>
</dbReference>
<name>A0A7G9YGH4_9EURY</name>